<dbReference type="AlphaFoldDB" id="A0A915JK08"/>
<accession>A0A915JK08</accession>
<name>A0A915JK08_ROMCU</name>
<sequence>PEETCQTIFALSNRKDNFRNWIFDQKNDCNFDRMISQDVLSIDDNKLHKKPFIRSKAMKMEEFAACVLKDLSLKCCLPLVIIRIRCWLLLTLQLYK</sequence>
<evidence type="ECO:0000313" key="1">
    <source>
        <dbReference type="Proteomes" id="UP000887565"/>
    </source>
</evidence>
<reference evidence="2" key="1">
    <citation type="submission" date="2022-11" db="UniProtKB">
        <authorList>
            <consortium name="WormBaseParasite"/>
        </authorList>
    </citation>
    <scope>IDENTIFICATION</scope>
</reference>
<evidence type="ECO:0000313" key="2">
    <source>
        <dbReference type="WBParaSite" id="nRc.2.0.1.t26500-RA"/>
    </source>
</evidence>
<proteinExistence type="predicted"/>
<protein>
    <submittedName>
        <fullName evidence="2">Uncharacterized protein</fullName>
    </submittedName>
</protein>
<dbReference type="WBParaSite" id="nRc.2.0.1.t26500-RA">
    <property type="protein sequence ID" value="nRc.2.0.1.t26500-RA"/>
    <property type="gene ID" value="nRc.2.0.1.g26500"/>
</dbReference>
<organism evidence="1 2">
    <name type="scientific">Romanomermis culicivorax</name>
    <name type="common">Nematode worm</name>
    <dbReference type="NCBI Taxonomy" id="13658"/>
    <lineage>
        <taxon>Eukaryota</taxon>
        <taxon>Metazoa</taxon>
        <taxon>Ecdysozoa</taxon>
        <taxon>Nematoda</taxon>
        <taxon>Enoplea</taxon>
        <taxon>Dorylaimia</taxon>
        <taxon>Mermithida</taxon>
        <taxon>Mermithoidea</taxon>
        <taxon>Mermithidae</taxon>
        <taxon>Romanomermis</taxon>
    </lineage>
</organism>
<dbReference type="Proteomes" id="UP000887565">
    <property type="component" value="Unplaced"/>
</dbReference>
<keyword evidence="1" id="KW-1185">Reference proteome</keyword>